<protein>
    <recommendedName>
        <fullName evidence="10">CRISPR-associated endonuclease Cas1</fullName>
        <ecNumber evidence="10">3.1.-.-</ecNumber>
    </recommendedName>
</protein>
<dbReference type="InterPro" id="IPR042206">
    <property type="entry name" value="CRISPR-assoc_Cas1_C"/>
</dbReference>
<dbReference type="GO" id="GO:0003677">
    <property type="term" value="F:DNA binding"/>
    <property type="evidence" value="ECO:0007669"/>
    <property type="project" value="UniProtKB-KW"/>
</dbReference>
<evidence type="ECO:0000256" key="10">
    <source>
        <dbReference type="HAMAP-Rule" id="MF_01470"/>
    </source>
</evidence>
<comment type="subunit">
    <text evidence="9 10">Homodimer, forms a heterotetramer with a Cas2 homodimer.</text>
</comment>
<keyword evidence="2 10" id="KW-0479">Metal-binding</keyword>
<dbReference type="InterPro" id="IPR050646">
    <property type="entry name" value="Cas1"/>
</dbReference>
<dbReference type="CDD" id="cd09721">
    <property type="entry name" value="Cas1_I-C"/>
    <property type="match status" value="1"/>
</dbReference>
<evidence type="ECO:0000256" key="8">
    <source>
        <dbReference type="ARBA" id="ARBA00023211"/>
    </source>
</evidence>
<evidence type="ECO:0000256" key="3">
    <source>
        <dbReference type="ARBA" id="ARBA00022759"/>
    </source>
</evidence>
<feature type="binding site" evidence="10">
    <location>
        <position position="166"/>
    </location>
    <ligand>
        <name>Mn(2+)</name>
        <dbReference type="ChEBI" id="CHEBI:29035"/>
    </ligand>
</feature>
<dbReference type="RefSeq" id="WP_154521679.1">
    <property type="nucleotide sequence ID" value="NZ_VULZ01000001.1"/>
</dbReference>
<keyword evidence="12" id="KW-1185">Reference proteome</keyword>
<dbReference type="Proteomes" id="UP000481852">
    <property type="component" value="Unassembled WGS sequence"/>
</dbReference>
<dbReference type="NCBIfam" id="TIGR00287">
    <property type="entry name" value="cas1"/>
    <property type="match status" value="1"/>
</dbReference>
<dbReference type="InterPro" id="IPR019856">
    <property type="entry name" value="CRISPR-assoc_Cas1_DVULG"/>
</dbReference>
<dbReference type="Gene3D" id="3.100.10.20">
    <property type="entry name" value="CRISPR-associated endonuclease Cas1, N-terminal domain"/>
    <property type="match status" value="1"/>
</dbReference>
<evidence type="ECO:0000256" key="6">
    <source>
        <dbReference type="ARBA" id="ARBA00023118"/>
    </source>
</evidence>
<sequence>MKKLLNTLFILTDDYYLSLEGESVVITEGREKIGQFPLHIFEGIISFSYSGASPELMGACAANGIGFAMFTPYGKFLCRVEGRSRGNILLRKEQYRISDDERRSLPYARNMVLGKVFNERWTVDRTLRDYPMRVNGDRLRESIEKLKTQVEKIRIADSVSNLRGVEGDSAVDYFRVFNDLILNQKDDFCFSGRNRRPPLDKVNAMLSFAYTLLANDCMNALESVGLDSYAGFMHTDKPGRASLALDLEEELRAPMADRFVLTLINKKMLTNKSFSVTSDGAVLMTDDSRKIFLAKWQERKKEEIVHPYLQEKVKWGLVPYIQALLLSRTIRGDLDEYPPFMWK</sequence>
<evidence type="ECO:0000313" key="11">
    <source>
        <dbReference type="EMBL" id="MSS13587.1"/>
    </source>
</evidence>
<evidence type="ECO:0000313" key="12">
    <source>
        <dbReference type="Proteomes" id="UP000481852"/>
    </source>
</evidence>
<dbReference type="GO" id="GO:0016787">
    <property type="term" value="F:hydrolase activity"/>
    <property type="evidence" value="ECO:0007669"/>
    <property type="project" value="UniProtKB-KW"/>
</dbReference>
<evidence type="ECO:0000256" key="1">
    <source>
        <dbReference type="ARBA" id="ARBA00022722"/>
    </source>
</evidence>
<organism evidence="11 12">
    <name type="scientific">Porcincola intestinalis</name>
    <dbReference type="NCBI Taxonomy" id="2606632"/>
    <lineage>
        <taxon>Bacteria</taxon>
        <taxon>Bacillati</taxon>
        <taxon>Bacillota</taxon>
        <taxon>Clostridia</taxon>
        <taxon>Lachnospirales</taxon>
        <taxon>Lachnospiraceae</taxon>
        <taxon>Porcincola</taxon>
    </lineage>
</organism>
<dbReference type="PANTHER" id="PTHR34353:SF2">
    <property type="entry name" value="CRISPR-ASSOCIATED ENDONUCLEASE CAS1 1"/>
    <property type="match status" value="1"/>
</dbReference>
<evidence type="ECO:0000256" key="7">
    <source>
        <dbReference type="ARBA" id="ARBA00023125"/>
    </source>
</evidence>
<keyword evidence="7 10" id="KW-0238">DNA-binding</keyword>
<dbReference type="GO" id="GO:0051607">
    <property type="term" value="P:defense response to virus"/>
    <property type="evidence" value="ECO:0007669"/>
    <property type="project" value="UniProtKB-UniRule"/>
</dbReference>
<dbReference type="GO" id="GO:0046872">
    <property type="term" value="F:metal ion binding"/>
    <property type="evidence" value="ECO:0007669"/>
    <property type="project" value="UniProtKB-UniRule"/>
</dbReference>
<feature type="binding site" evidence="10">
    <location>
        <position position="234"/>
    </location>
    <ligand>
        <name>Mn(2+)</name>
        <dbReference type="ChEBI" id="CHEBI:29035"/>
    </ligand>
</feature>
<comment type="cofactor">
    <cofactor evidence="10">
        <name>Mg(2+)</name>
        <dbReference type="ChEBI" id="CHEBI:18420"/>
    </cofactor>
    <cofactor evidence="10">
        <name>Mn(2+)</name>
        <dbReference type="ChEBI" id="CHEBI:29035"/>
    </cofactor>
</comment>
<name>A0A6L5X289_9FIRM</name>
<keyword evidence="6 10" id="KW-0051">Antiviral defense</keyword>
<accession>A0A6L5X289</accession>
<reference evidence="11 12" key="1">
    <citation type="submission" date="2019-08" db="EMBL/GenBank/DDBJ databases">
        <title>In-depth cultivation of the pig gut microbiome towards novel bacterial diversity and tailored functional studies.</title>
        <authorList>
            <person name="Wylensek D."/>
            <person name="Hitch T.C.A."/>
            <person name="Clavel T."/>
        </authorList>
    </citation>
    <scope>NUCLEOTIDE SEQUENCE [LARGE SCALE GENOMIC DNA]</scope>
    <source>
        <strain evidence="11 12">Oil+RF-744-WCA-WT-11</strain>
    </source>
</reference>
<keyword evidence="3 10" id="KW-0255">Endonuclease</keyword>
<evidence type="ECO:0000256" key="4">
    <source>
        <dbReference type="ARBA" id="ARBA00022801"/>
    </source>
</evidence>
<evidence type="ECO:0000256" key="9">
    <source>
        <dbReference type="ARBA" id="ARBA00038592"/>
    </source>
</evidence>
<dbReference type="NCBIfam" id="TIGR03640">
    <property type="entry name" value="cas1_DVULG"/>
    <property type="match status" value="1"/>
</dbReference>
<evidence type="ECO:0000256" key="5">
    <source>
        <dbReference type="ARBA" id="ARBA00022842"/>
    </source>
</evidence>
<dbReference type="GO" id="GO:0043571">
    <property type="term" value="P:maintenance of CRISPR repeat elements"/>
    <property type="evidence" value="ECO:0007669"/>
    <property type="project" value="UniProtKB-UniRule"/>
</dbReference>
<dbReference type="Gene3D" id="1.20.120.920">
    <property type="entry name" value="CRISPR-associated endonuclease Cas1, C-terminal domain"/>
    <property type="match status" value="1"/>
</dbReference>
<dbReference type="Pfam" id="PF01867">
    <property type="entry name" value="Cas_Cas1"/>
    <property type="match status" value="1"/>
</dbReference>
<keyword evidence="1 10" id="KW-0540">Nuclease</keyword>
<dbReference type="GO" id="GO:0004520">
    <property type="term" value="F:DNA endonuclease activity"/>
    <property type="evidence" value="ECO:0007669"/>
    <property type="project" value="InterPro"/>
</dbReference>
<comment type="function">
    <text evidence="10">CRISPR (clustered regularly interspaced short palindromic repeat), is an adaptive immune system that provides protection against mobile genetic elements (viruses, transposable elements and conjugative plasmids). CRISPR clusters contain spacers, sequences complementary to antecedent mobile elements, and target invading nucleic acids. CRISPR clusters are transcribed and processed into CRISPR RNA (crRNA). Acts as a dsDNA endonuclease. Involved in the integration of spacer DNA into the CRISPR cassette.</text>
</comment>
<keyword evidence="8 10" id="KW-0464">Manganese</keyword>
<gene>
    <name evidence="11" type="primary">cas1c</name>
    <name evidence="10" type="synonym">cas1</name>
    <name evidence="11" type="ORF">FYJ35_00725</name>
</gene>
<dbReference type="InterPro" id="IPR042211">
    <property type="entry name" value="CRISPR-assoc_Cas1_N"/>
</dbReference>
<dbReference type="PANTHER" id="PTHR34353">
    <property type="entry name" value="CRISPR-ASSOCIATED ENDONUCLEASE CAS1 1"/>
    <property type="match status" value="1"/>
</dbReference>
<dbReference type="EC" id="3.1.-.-" evidence="10"/>
<keyword evidence="4 10" id="KW-0378">Hydrolase</keyword>
<feature type="binding site" evidence="10">
    <location>
        <position position="249"/>
    </location>
    <ligand>
        <name>Mn(2+)</name>
        <dbReference type="ChEBI" id="CHEBI:29035"/>
    </ligand>
</feature>
<comment type="similarity">
    <text evidence="10">Belongs to the CRISPR-associated endonuclease Cas1 family.</text>
</comment>
<keyword evidence="5 10" id="KW-0460">Magnesium</keyword>
<dbReference type="EMBL" id="VULZ01000001">
    <property type="protein sequence ID" value="MSS13587.1"/>
    <property type="molecule type" value="Genomic_DNA"/>
</dbReference>
<dbReference type="HAMAP" id="MF_01470">
    <property type="entry name" value="Cas1"/>
    <property type="match status" value="1"/>
</dbReference>
<evidence type="ECO:0000256" key="2">
    <source>
        <dbReference type="ARBA" id="ARBA00022723"/>
    </source>
</evidence>
<dbReference type="AlphaFoldDB" id="A0A6L5X289"/>
<dbReference type="InterPro" id="IPR002729">
    <property type="entry name" value="CRISPR-assoc_Cas1"/>
</dbReference>
<proteinExistence type="inferred from homology"/>
<comment type="caution">
    <text evidence="11">The sequence shown here is derived from an EMBL/GenBank/DDBJ whole genome shotgun (WGS) entry which is preliminary data.</text>
</comment>